<feature type="compositionally biased region" description="Low complexity" evidence="1">
    <location>
        <begin position="96"/>
        <end position="110"/>
    </location>
</feature>
<name>A0AAN7AIH2_9PEZI</name>
<feature type="region of interest" description="Disordered" evidence="1">
    <location>
        <begin position="52"/>
        <end position="168"/>
    </location>
</feature>
<keyword evidence="3" id="KW-1185">Reference proteome</keyword>
<feature type="compositionally biased region" description="Polar residues" evidence="1">
    <location>
        <begin position="147"/>
        <end position="160"/>
    </location>
</feature>
<dbReference type="AlphaFoldDB" id="A0AAN7AIH2"/>
<feature type="compositionally biased region" description="Pro residues" evidence="1">
    <location>
        <begin position="133"/>
        <end position="144"/>
    </location>
</feature>
<dbReference type="Proteomes" id="UP001302126">
    <property type="component" value="Unassembled WGS sequence"/>
</dbReference>
<evidence type="ECO:0000256" key="1">
    <source>
        <dbReference type="SAM" id="MobiDB-lite"/>
    </source>
</evidence>
<sequence length="342" mass="36828">MEDGNNNHAVSAQDSTGDAESIAYKDTTPRRSSRIMKILEKQADLVRGDVVDKIGSSGRSRTPSKKKMCRVNSMDIAPEEMAPPTKRQPFPFAPIKPSSSSPLSTTKPPLVIDPILLNWPSSTGLSHPSNSAMPPPPPFGPPSGSPAQKSNGETANTSVPSRPPPMAFPMEFSMPMPPLQYQQPAQHPQPIQLQRVQPRPLQAQHVQPMHTFQQFVPGRPQPPQWPGMAAHQQVPRSYRHVNPQLLGSRQQQLSQQPQQSQYRVSGIVQPPVISPNNPSAAGRVNGHSASVPGGGSNMVAQNQNVPGNGMNAGNPNGQAINPALAAAVNERNMAVLNMDPYC</sequence>
<feature type="compositionally biased region" description="Polar residues" evidence="1">
    <location>
        <begin position="1"/>
        <end position="18"/>
    </location>
</feature>
<comment type="caution">
    <text evidence="2">The sequence shown here is derived from an EMBL/GenBank/DDBJ whole genome shotgun (WGS) entry which is preliminary data.</text>
</comment>
<reference evidence="2" key="2">
    <citation type="submission" date="2023-05" db="EMBL/GenBank/DDBJ databases">
        <authorList>
            <consortium name="Lawrence Berkeley National Laboratory"/>
            <person name="Steindorff A."/>
            <person name="Hensen N."/>
            <person name="Bonometti L."/>
            <person name="Westerberg I."/>
            <person name="Brannstrom I.O."/>
            <person name="Guillou S."/>
            <person name="Cros-Aarteil S."/>
            <person name="Calhoun S."/>
            <person name="Haridas S."/>
            <person name="Kuo A."/>
            <person name="Mondo S."/>
            <person name="Pangilinan J."/>
            <person name="Riley R."/>
            <person name="Labutti K."/>
            <person name="Andreopoulos B."/>
            <person name="Lipzen A."/>
            <person name="Chen C."/>
            <person name="Yanf M."/>
            <person name="Daum C."/>
            <person name="Ng V."/>
            <person name="Clum A."/>
            <person name="Ohm R."/>
            <person name="Martin F."/>
            <person name="Silar P."/>
            <person name="Natvig D."/>
            <person name="Lalanne C."/>
            <person name="Gautier V."/>
            <person name="Ament-Velasquez S.L."/>
            <person name="Kruys A."/>
            <person name="Hutchinson M.I."/>
            <person name="Powell A.J."/>
            <person name="Barry K."/>
            <person name="Miller A.N."/>
            <person name="Grigoriev I.V."/>
            <person name="Debuchy R."/>
            <person name="Gladieux P."/>
            <person name="Thoren M.H."/>
            <person name="Johannesson H."/>
        </authorList>
    </citation>
    <scope>NUCLEOTIDE SEQUENCE</scope>
    <source>
        <strain evidence="2">PSN309</strain>
    </source>
</reference>
<dbReference type="EMBL" id="MU864388">
    <property type="protein sequence ID" value="KAK4188483.1"/>
    <property type="molecule type" value="Genomic_DNA"/>
</dbReference>
<evidence type="ECO:0000313" key="2">
    <source>
        <dbReference type="EMBL" id="KAK4188483.1"/>
    </source>
</evidence>
<evidence type="ECO:0000313" key="3">
    <source>
        <dbReference type="Proteomes" id="UP001302126"/>
    </source>
</evidence>
<feature type="region of interest" description="Disordered" evidence="1">
    <location>
        <begin position="1"/>
        <end position="34"/>
    </location>
</feature>
<reference evidence="2" key="1">
    <citation type="journal article" date="2023" name="Mol. Phylogenet. Evol.">
        <title>Genome-scale phylogeny and comparative genomics of the fungal order Sordariales.</title>
        <authorList>
            <person name="Hensen N."/>
            <person name="Bonometti L."/>
            <person name="Westerberg I."/>
            <person name="Brannstrom I.O."/>
            <person name="Guillou S."/>
            <person name="Cros-Aarteil S."/>
            <person name="Calhoun S."/>
            <person name="Haridas S."/>
            <person name="Kuo A."/>
            <person name="Mondo S."/>
            <person name="Pangilinan J."/>
            <person name="Riley R."/>
            <person name="LaButti K."/>
            <person name="Andreopoulos B."/>
            <person name="Lipzen A."/>
            <person name="Chen C."/>
            <person name="Yan M."/>
            <person name="Daum C."/>
            <person name="Ng V."/>
            <person name="Clum A."/>
            <person name="Steindorff A."/>
            <person name="Ohm R.A."/>
            <person name="Martin F."/>
            <person name="Silar P."/>
            <person name="Natvig D.O."/>
            <person name="Lalanne C."/>
            <person name="Gautier V."/>
            <person name="Ament-Velasquez S.L."/>
            <person name="Kruys A."/>
            <person name="Hutchinson M.I."/>
            <person name="Powell A.J."/>
            <person name="Barry K."/>
            <person name="Miller A.N."/>
            <person name="Grigoriev I.V."/>
            <person name="Debuchy R."/>
            <person name="Gladieux P."/>
            <person name="Hiltunen Thoren M."/>
            <person name="Johannesson H."/>
        </authorList>
    </citation>
    <scope>NUCLEOTIDE SEQUENCE</scope>
    <source>
        <strain evidence="2">PSN309</strain>
    </source>
</reference>
<gene>
    <name evidence="2" type="ORF">QBC35DRAFT_196375</name>
</gene>
<accession>A0AAN7AIH2</accession>
<protein>
    <submittedName>
        <fullName evidence="2">Uncharacterized protein</fullName>
    </submittedName>
</protein>
<organism evidence="2 3">
    <name type="scientific">Podospora australis</name>
    <dbReference type="NCBI Taxonomy" id="1536484"/>
    <lineage>
        <taxon>Eukaryota</taxon>
        <taxon>Fungi</taxon>
        <taxon>Dikarya</taxon>
        <taxon>Ascomycota</taxon>
        <taxon>Pezizomycotina</taxon>
        <taxon>Sordariomycetes</taxon>
        <taxon>Sordariomycetidae</taxon>
        <taxon>Sordariales</taxon>
        <taxon>Podosporaceae</taxon>
        <taxon>Podospora</taxon>
    </lineage>
</organism>
<proteinExistence type="predicted"/>